<dbReference type="GO" id="GO:0034511">
    <property type="term" value="F:U3 snoRNA binding"/>
    <property type="evidence" value="ECO:0007669"/>
    <property type="project" value="InterPro"/>
</dbReference>
<proteinExistence type="predicted"/>
<dbReference type="PANTHER" id="PTHR12933">
    <property type="entry name" value="ORF PROTEIN-RELATED"/>
    <property type="match status" value="1"/>
</dbReference>
<dbReference type="InterPro" id="IPR010678">
    <property type="entry name" value="UTP25"/>
</dbReference>
<feature type="domain" description="UTP25 NTP hydrolase-like" evidence="1">
    <location>
        <begin position="31"/>
        <end position="73"/>
    </location>
</feature>
<feature type="non-terminal residue" evidence="2">
    <location>
        <position position="1"/>
    </location>
</feature>
<dbReference type="GO" id="GO:0000462">
    <property type="term" value="P:maturation of SSU-rRNA from tricistronic rRNA transcript (SSU-rRNA, 5.8S rRNA, LSU-rRNA)"/>
    <property type="evidence" value="ECO:0007669"/>
    <property type="project" value="TreeGrafter"/>
</dbReference>
<dbReference type="GO" id="GO:0019843">
    <property type="term" value="F:rRNA binding"/>
    <property type="evidence" value="ECO:0007669"/>
    <property type="project" value="TreeGrafter"/>
</dbReference>
<dbReference type="GeneID" id="25918287"/>
<dbReference type="AlphaFoldDB" id="A0A0L0EZ19"/>
<reference evidence="2 3" key="1">
    <citation type="submission" date="2011-02" db="EMBL/GenBank/DDBJ databases">
        <title>The Genome Sequence of Sphaeroforma arctica JP610.</title>
        <authorList>
            <consortium name="The Broad Institute Genome Sequencing Platform"/>
            <person name="Russ C."/>
            <person name="Cuomo C."/>
            <person name="Young S.K."/>
            <person name="Zeng Q."/>
            <person name="Gargeya S."/>
            <person name="Alvarado L."/>
            <person name="Berlin A."/>
            <person name="Chapman S.B."/>
            <person name="Chen Z."/>
            <person name="Freedman E."/>
            <person name="Gellesch M."/>
            <person name="Goldberg J."/>
            <person name="Griggs A."/>
            <person name="Gujja S."/>
            <person name="Heilman E."/>
            <person name="Heiman D."/>
            <person name="Howarth C."/>
            <person name="Mehta T."/>
            <person name="Neiman D."/>
            <person name="Pearson M."/>
            <person name="Roberts A."/>
            <person name="Saif S."/>
            <person name="Shea T."/>
            <person name="Shenoy N."/>
            <person name="Sisk P."/>
            <person name="Stolte C."/>
            <person name="Sykes S."/>
            <person name="White J."/>
            <person name="Yandava C."/>
            <person name="Burger G."/>
            <person name="Gray M.W."/>
            <person name="Holland P.W.H."/>
            <person name="King N."/>
            <person name="Lang F.B.F."/>
            <person name="Roger A.J."/>
            <person name="Ruiz-Trillo I."/>
            <person name="Haas B."/>
            <person name="Nusbaum C."/>
            <person name="Birren B."/>
        </authorList>
    </citation>
    <scope>NUCLEOTIDE SEQUENCE [LARGE SCALE GENOMIC DNA]</scope>
    <source>
        <strain evidence="2 3">JP610</strain>
    </source>
</reference>
<evidence type="ECO:0000259" key="1">
    <source>
        <dbReference type="Pfam" id="PF22916"/>
    </source>
</evidence>
<evidence type="ECO:0000313" key="2">
    <source>
        <dbReference type="EMBL" id="KNC69702.1"/>
    </source>
</evidence>
<dbReference type="STRING" id="667725.A0A0L0EZ19"/>
<evidence type="ECO:0000313" key="3">
    <source>
        <dbReference type="Proteomes" id="UP000054560"/>
    </source>
</evidence>
<keyword evidence="3" id="KW-1185">Reference proteome</keyword>
<dbReference type="PANTHER" id="PTHR12933:SF0">
    <property type="entry name" value="U3 SMALL NUCLEOLAR RNA-ASSOCIATED PROTEIN 25 HOMOLOG"/>
    <property type="match status" value="1"/>
</dbReference>
<dbReference type="Proteomes" id="UP000054560">
    <property type="component" value="Unassembled WGS sequence"/>
</dbReference>
<dbReference type="InterPro" id="IPR053940">
    <property type="entry name" value="UTP25_NTPase-like"/>
</dbReference>
<sequence length="74" mass="8894">IKERLREKFMSMQANGLTNQQRRLLEHVSEYRDVVCAERNHSNESELVDVYALHALNHTFKTRDKIIKNNERLR</sequence>
<gene>
    <name evidence="2" type="ORF">SARC_17783</name>
</gene>
<organism evidence="2 3">
    <name type="scientific">Sphaeroforma arctica JP610</name>
    <dbReference type="NCBI Taxonomy" id="667725"/>
    <lineage>
        <taxon>Eukaryota</taxon>
        <taxon>Ichthyosporea</taxon>
        <taxon>Ichthyophonida</taxon>
        <taxon>Sphaeroforma</taxon>
    </lineage>
</organism>
<dbReference type="OrthoDB" id="10264378at2759"/>
<dbReference type="RefSeq" id="XP_014143604.1">
    <property type="nucleotide sequence ID" value="XM_014288129.1"/>
</dbReference>
<protein>
    <recommendedName>
        <fullName evidence="1">UTP25 NTP hydrolase-like domain-containing protein</fullName>
    </recommendedName>
</protein>
<accession>A0A0L0EZ19</accession>
<name>A0A0L0EZ19_9EUKA</name>
<dbReference type="Pfam" id="PF22916">
    <property type="entry name" value="UTP25_NTPase-like"/>
    <property type="match status" value="1"/>
</dbReference>
<dbReference type="GO" id="GO:0032040">
    <property type="term" value="C:small-subunit processome"/>
    <property type="evidence" value="ECO:0007669"/>
    <property type="project" value="TreeGrafter"/>
</dbReference>
<dbReference type="EMBL" id="KQ253673">
    <property type="protein sequence ID" value="KNC69702.1"/>
    <property type="molecule type" value="Genomic_DNA"/>
</dbReference>